<evidence type="ECO:0000313" key="1">
    <source>
        <dbReference type="EMBL" id="AGH46981.1"/>
    </source>
</evidence>
<dbReference type="HOGENOM" id="CLU_218016_0_0_6"/>
<dbReference type="AlphaFoldDB" id="K7AYX0"/>
<protein>
    <submittedName>
        <fullName evidence="1">Enoyl-CoA hydratase</fullName>
    </submittedName>
</protein>
<dbReference type="Gene3D" id="3.90.226.10">
    <property type="entry name" value="2-enoyl-CoA Hydratase, Chain A, domain 1"/>
    <property type="match status" value="1"/>
</dbReference>
<proteinExistence type="predicted"/>
<dbReference type="KEGG" id="gps:C427_4882"/>
<dbReference type="InterPro" id="IPR029045">
    <property type="entry name" value="ClpP/crotonase-like_dom_sf"/>
</dbReference>
<reference evidence="1 2" key="1">
    <citation type="journal article" date="2013" name="Genome Announc.">
        <title>Complete Genome Sequence of Glaciecola psychrophila Strain 170T.</title>
        <authorList>
            <person name="Yin J."/>
            <person name="Chen J."/>
            <person name="Liu G."/>
            <person name="Yu Y."/>
            <person name="Song L."/>
            <person name="Wang X."/>
            <person name="Qu X."/>
        </authorList>
    </citation>
    <scope>NUCLEOTIDE SEQUENCE [LARGE SCALE GENOMIC DNA]</scope>
    <source>
        <strain evidence="1 2">170</strain>
    </source>
</reference>
<dbReference type="eggNOG" id="COG1024">
    <property type="taxonomic scope" value="Bacteria"/>
</dbReference>
<sequence>MSELVSCQIENQVATITIQNGKVNAISHQVVDEHNQAFDQAEKT</sequence>
<dbReference type="RefSeq" id="WP_007643152.1">
    <property type="nucleotide sequence ID" value="NC_020514.1"/>
</dbReference>
<dbReference type="STRING" id="1129794.C427_4882"/>
<organism evidence="1 2">
    <name type="scientific">Paraglaciecola psychrophila 170</name>
    <dbReference type="NCBI Taxonomy" id="1129794"/>
    <lineage>
        <taxon>Bacteria</taxon>
        <taxon>Pseudomonadati</taxon>
        <taxon>Pseudomonadota</taxon>
        <taxon>Gammaproteobacteria</taxon>
        <taxon>Alteromonadales</taxon>
        <taxon>Alteromonadaceae</taxon>
        <taxon>Paraglaciecola</taxon>
    </lineage>
</organism>
<dbReference type="SUPFAM" id="SSF52096">
    <property type="entry name" value="ClpP/crotonase"/>
    <property type="match status" value="1"/>
</dbReference>
<dbReference type="PATRIC" id="fig|1129794.4.peg.4866"/>
<gene>
    <name evidence="1" type="primary">paaG</name>
    <name evidence="1" type="ORF">C427_4882</name>
</gene>
<dbReference type="Proteomes" id="UP000011864">
    <property type="component" value="Chromosome"/>
</dbReference>
<name>K7AYX0_9ALTE</name>
<dbReference type="EMBL" id="CP003837">
    <property type="protein sequence ID" value="AGH46981.1"/>
    <property type="molecule type" value="Genomic_DNA"/>
</dbReference>
<evidence type="ECO:0000313" key="2">
    <source>
        <dbReference type="Proteomes" id="UP000011864"/>
    </source>
</evidence>
<accession>K7AYX0</accession>
<keyword evidence="2" id="KW-1185">Reference proteome</keyword>